<keyword evidence="2" id="KW-1185">Reference proteome</keyword>
<dbReference type="Proteomes" id="UP000019484">
    <property type="component" value="Unassembled WGS sequence"/>
</dbReference>
<protein>
    <submittedName>
        <fullName evidence="1">Uncharacterized protein</fullName>
    </submittedName>
</protein>
<dbReference type="EMBL" id="AMWN01000004">
    <property type="protein sequence ID" value="EXJ88587.1"/>
    <property type="molecule type" value="Genomic_DNA"/>
</dbReference>
<accession>W9Y6W6</accession>
<reference evidence="1 2" key="1">
    <citation type="submission" date="2013-03" db="EMBL/GenBank/DDBJ databases">
        <title>The Genome Sequence of Capronia coronata CBS 617.96.</title>
        <authorList>
            <consortium name="The Broad Institute Genomics Platform"/>
            <person name="Cuomo C."/>
            <person name="de Hoog S."/>
            <person name="Gorbushina A."/>
            <person name="Walker B."/>
            <person name="Young S.K."/>
            <person name="Zeng Q."/>
            <person name="Gargeya S."/>
            <person name="Fitzgerald M."/>
            <person name="Haas B."/>
            <person name="Abouelleil A."/>
            <person name="Allen A.W."/>
            <person name="Alvarado L."/>
            <person name="Arachchi H.M."/>
            <person name="Berlin A.M."/>
            <person name="Chapman S.B."/>
            <person name="Gainer-Dewar J."/>
            <person name="Goldberg J."/>
            <person name="Griggs A."/>
            <person name="Gujja S."/>
            <person name="Hansen M."/>
            <person name="Howarth C."/>
            <person name="Imamovic A."/>
            <person name="Ireland A."/>
            <person name="Larimer J."/>
            <person name="McCowan C."/>
            <person name="Murphy C."/>
            <person name="Pearson M."/>
            <person name="Poon T.W."/>
            <person name="Priest M."/>
            <person name="Roberts A."/>
            <person name="Saif S."/>
            <person name="Shea T."/>
            <person name="Sisk P."/>
            <person name="Sykes S."/>
            <person name="Wortman J."/>
            <person name="Nusbaum C."/>
            <person name="Birren B."/>
        </authorList>
    </citation>
    <scope>NUCLEOTIDE SEQUENCE [LARGE SCALE GENOMIC DNA]</scope>
    <source>
        <strain evidence="1 2">CBS 617.96</strain>
    </source>
</reference>
<dbReference type="RefSeq" id="XP_007724593.1">
    <property type="nucleotide sequence ID" value="XM_007726403.1"/>
</dbReference>
<evidence type="ECO:0000313" key="1">
    <source>
        <dbReference type="EMBL" id="EXJ88587.1"/>
    </source>
</evidence>
<dbReference type="GeneID" id="19160392"/>
<proteinExistence type="predicted"/>
<dbReference type="eggNOG" id="ENOG502TAM0">
    <property type="taxonomic scope" value="Eukaryota"/>
</dbReference>
<dbReference type="OrthoDB" id="3523319at2759"/>
<evidence type="ECO:0000313" key="2">
    <source>
        <dbReference type="Proteomes" id="UP000019484"/>
    </source>
</evidence>
<organism evidence="1 2">
    <name type="scientific">Capronia coronata CBS 617.96</name>
    <dbReference type="NCBI Taxonomy" id="1182541"/>
    <lineage>
        <taxon>Eukaryota</taxon>
        <taxon>Fungi</taxon>
        <taxon>Dikarya</taxon>
        <taxon>Ascomycota</taxon>
        <taxon>Pezizomycotina</taxon>
        <taxon>Eurotiomycetes</taxon>
        <taxon>Chaetothyriomycetidae</taxon>
        <taxon>Chaetothyriales</taxon>
        <taxon>Herpotrichiellaceae</taxon>
        <taxon>Capronia</taxon>
    </lineage>
</organism>
<dbReference type="HOGENOM" id="CLU_150137_0_0_1"/>
<name>W9Y6W6_9EURO</name>
<gene>
    <name evidence="1" type="ORF">A1O1_05517</name>
</gene>
<dbReference type="AlphaFoldDB" id="W9Y6W6"/>
<sequence length="144" mass="15926">MARTINLEFALLSAGSECEADLLPFLHGTLGNTGEQIRDHKIACSIINLHGTEDAVFDQSCLDLLKRFTDDVSMANRNDVLAEHGWIDGPGDRPGQQAVQQNRSLAGLLVARYGTGDPALDQRDWELLKEWMDKGMPVGEHVQR</sequence>
<comment type="caution">
    <text evidence="1">The sequence shown here is derived from an EMBL/GenBank/DDBJ whole genome shotgun (WGS) entry which is preliminary data.</text>
</comment>